<evidence type="ECO:0000313" key="6">
    <source>
        <dbReference type="Proteomes" id="UP000623681"/>
    </source>
</evidence>
<dbReference type="Gene3D" id="1.20.1330.10">
    <property type="entry name" value="f41 fragment of flagellin, N-terminal domain"/>
    <property type="match status" value="1"/>
</dbReference>
<dbReference type="InterPro" id="IPR046358">
    <property type="entry name" value="Flagellin_C"/>
</dbReference>
<reference evidence="5" key="1">
    <citation type="submission" date="2021-01" db="EMBL/GenBank/DDBJ databases">
        <title>Genome public.</title>
        <authorList>
            <person name="Liu C."/>
            <person name="Sun Q."/>
        </authorList>
    </citation>
    <scope>NUCLEOTIDE SEQUENCE</scope>
    <source>
        <strain evidence="5">YIM B02565</strain>
    </source>
</reference>
<evidence type="ECO:0000259" key="4">
    <source>
        <dbReference type="Pfam" id="PF00700"/>
    </source>
</evidence>
<dbReference type="SUPFAM" id="SSF64518">
    <property type="entry name" value="Phase 1 flagellin"/>
    <property type="match status" value="1"/>
</dbReference>
<dbReference type="Proteomes" id="UP000623681">
    <property type="component" value="Unassembled WGS sequence"/>
</dbReference>
<organism evidence="5 6">
    <name type="scientific">Clostridium paridis</name>
    <dbReference type="NCBI Taxonomy" id="2803863"/>
    <lineage>
        <taxon>Bacteria</taxon>
        <taxon>Bacillati</taxon>
        <taxon>Bacillota</taxon>
        <taxon>Clostridia</taxon>
        <taxon>Eubacteriales</taxon>
        <taxon>Clostridiaceae</taxon>
        <taxon>Clostridium</taxon>
    </lineage>
</organism>
<accession>A0A937FC50</accession>
<dbReference type="InterPro" id="IPR001492">
    <property type="entry name" value="Flagellin"/>
</dbReference>
<dbReference type="PANTHER" id="PTHR42792">
    <property type="entry name" value="FLAGELLIN"/>
    <property type="match status" value="1"/>
</dbReference>
<dbReference type="AlphaFoldDB" id="A0A937FC50"/>
<evidence type="ECO:0000256" key="2">
    <source>
        <dbReference type="ARBA" id="ARBA00005709"/>
    </source>
</evidence>
<gene>
    <name evidence="5" type="ORF">JK634_01960</name>
</gene>
<protein>
    <recommendedName>
        <fullName evidence="4">Flagellin C-terminal domain-containing protein</fullName>
    </recommendedName>
</protein>
<sequence length="293" mass="32597">MVSNYTLEDVTIKNIINDASVNVADVQNFYITKVDGTTTTVSFDLGKSIKDNVDPTFDGFAHNMYEADGTITQANKDKFLDTFVKGLQAGFDANMSPSTKIGGYFDSNNKMVFTFEDFSNITMACNTASSQSFGHGFLHSMFNSSSFQQNTTTTTTTIAEYDKRHLYIQAGANSNEIVDFEWDVLDSKVMKINDLKLKSLTEAQKAIDQCDKATNYVLNIRSTMGAYTNRLEHGIKNVDTSSRNLSSSESEIRDADMAKEMIEMSKNSILEQVAQSLLSQANQLPNKVLELLR</sequence>
<feature type="domain" description="Flagellin C-terminal" evidence="4">
    <location>
        <begin position="208"/>
        <end position="292"/>
    </location>
</feature>
<dbReference type="Gene3D" id="6.10.10.10">
    <property type="entry name" value="Flagellar export chaperone, C-terminal domain"/>
    <property type="match status" value="1"/>
</dbReference>
<evidence type="ECO:0000313" key="5">
    <source>
        <dbReference type="EMBL" id="MBL4930563.1"/>
    </source>
</evidence>
<dbReference type="GO" id="GO:0005198">
    <property type="term" value="F:structural molecule activity"/>
    <property type="evidence" value="ECO:0007669"/>
    <property type="project" value="InterPro"/>
</dbReference>
<dbReference type="EMBL" id="JAESWA010000010">
    <property type="protein sequence ID" value="MBL4930563.1"/>
    <property type="molecule type" value="Genomic_DNA"/>
</dbReference>
<evidence type="ECO:0000256" key="3">
    <source>
        <dbReference type="ARBA" id="ARBA00023143"/>
    </source>
</evidence>
<dbReference type="GO" id="GO:0009288">
    <property type="term" value="C:bacterial-type flagellum"/>
    <property type="evidence" value="ECO:0007669"/>
    <property type="project" value="UniProtKB-SubCell"/>
</dbReference>
<dbReference type="PANTHER" id="PTHR42792:SF2">
    <property type="entry name" value="FLAGELLIN"/>
    <property type="match status" value="1"/>
</dbReference>
<proteinExistence type="inferred from homology"/>
<dbReference type="Pfam" id="PF00700">
    <property type="entry name" value="Flagellin_C"/>
    <property type="match status" value="1"/>
</dbReference>
<comment type="subcellular location">
    <subcellularLocation>
        <location evidence="1">Bacterial flagellum</location>
    </subcellularLocation>
</comment>
<comment type="caution">
    <text evidence="5">The sequence shown here is derived from an EMBL/GenBank/DDBJ whole genome shotgun (WGS) entry which is preliminary data.</text>
</comment>
<keyword evidence="3" id="KW-0975">Bacterial flagellum</keyword>
<comment type="similarity">
    <text evidence="2">Belongs to the bacterial flagellin family.</text>
</comment>
<dbReference type="InterPro" id="IPR042187">
    <property type="entry name" value="Flagellin_C_sub2"/>
</dbReference>
<evidence type="ECO:0000256" key="1">
    <source>
        <dbReference type="ARBA" id="ARBA00004365"/>
    </source>
</evidence>
<name>A0A937FC50_9CLOT</name>
<keyword evidence="6" id="KW-1185">Reference proteome</keyword>